<evidence type="ECO:0000256" key="1">
    <source>
        <dbReference type="SAM" id="SignalP"/>
    </source>
</evidence>
<evidence type="ECO:0000313" key="2">
    <source>
        <dbReference type="EMBL" id="AOS45267.1"/>
    </source>
</evidence>
<keyword evidence="3" id="KW-1185">Reference proteome</keyword>
<dbReference type="AlphaFoldDB" id="A0A1D8AWK1"/>
<dbReference type="OrthoDB" id="196038at2"/>
<dbReference type="EMBL" id="CP016094">
    <property type="protein sequence ID" value="AOS45267.1"/>
    <property type="molecule type" value="Genomic_DNA"/>
</dbReference>
<dbReference type="KEGG" id="obg:Verru16b_02346"/>
<gene>
    <name evidence="2" type="ORF">Verru16b_02346</name>
</gene>
<name>A0A1D8AWK1_9BACT</name>
<proteinExistence type="predicted"/>
<dbReference type="RefSeq" id="WP_069962437.1">
    <property type="nucleotide sequence ID" value="NZ_CP016094.1"/>
</dbReference>
<protein>
    <recommendedName>
        <fullName evidence="4">LPS export ABC transporter periplasmic protein LptC</fullName>
    </recommendedName>
</protein>
<organism evidence="2 3">
    <name type="scientific">Lacunisphaera limnophila</name>
    <dbReference type="NCBI Taxonomy" id="1838286"/>
    <lineage>
        <taxon>Bacteria</taxon>
        <taxon>Pseudomonadati</taxon>
        <taxon>Verrucomicrobiota</taxon>
        <taxon>Opitutia</taxon>
        <taxon>Opitutales</taxon>
        <taxon>Opitutaceae</taxon>
        <taxon>Lacunisphaera</taxon>
    </lineage>
</organism>
<sequence>MPPFSRLLLLALLAAGALSASTTRLATDKPIINFRLPDFTPEGHRSWLVRGSEARYAAEGLVDLSELNLTIFTGDADDKVETLILSPSARIRLGDRLVSGEDSIRIINDRFEASGSQWTYDHAAKRVSITRNVRVVLHTQLKDILQ</sequence>
<accession>A0A1D8AWK1</accession>
<dbReference type="Gene3D" id="2.60.450.10">
    <property type="entry name" value="Lipopolysaccharide (LPS) transport protein A like domain"/>
    <property type="match status" value="1"/>
</dbReference>
<feature type="signal peptide" evidence="1">
    <location>
        <begin position="1"/>
        <end position="26"/>
    </location>
</feature>
<dbReference type="Pfam" id="PF06835">
    <property type="entry name" value="LptC"/>
    <property type="match status" value="1"/>
</dbReference>
<dbReference type="Proteomes" id="UP000095228">
    <property type="component" value="Chromosome"/>
</dbReference>
<keyword evidence="1" id="KW-0732">Signal</keyword>
<dbReference type="STRING" id="1838286.Verru16b_02346"/>
<evidence type="ECO:0008006" key="4">
    <source>
        <dbReference type="Google" id="ProtNLM"/>
    </source>
</evidence>
<dbReference type="InterPro" id="IPR010664">
    <property type="entry name" value="LipoPS_assembly_LptC-rel"/>
</dbReference>
<evidence type="ECO:0000313" key="3">
    <source>
        <dbReference type="Proteomes" id="UP000095228"/>
    </source>
</evidence>
<feature type="chain" id="PRO_5009105296" description="LPS export ABC transporter periplasmic protein LptC" evidence="1">
    <location>
        <begin position="27"/>
        <end position="146"/>
    </location>
</feature>
<reference evidence="2 3" key="1">
    <citation type="submission" date="2016-06" db="EMBL/GenBank/DDBJ databases">
        <title>Three novel species with peptidoglycan cell walls form the new genus Lacunisphaera gen. nov. in the family Opitutaceae of the verrucomicrobial subdivision 4.</title>
        <authorList>
            <person name="Rast P."/>
            <person name="Gloeckner I."/>
            <person name="Jogler M."/>
            <person name="Boedeker C."/>
            <person name="Jeske O."/>
            <person name="Wiegand S."/>
            <person name="Reinhardt R."/>
            <person name="Schumann P."/>
            <person name="Rohde M."/>
            <person name="Spring S."/>
            <person name="Gloeckner F.O."/>
            <person name="Jogler C."/>
        </authorList>
    </citation>
    <scope>NUCLEOTIDE SEQUENCE [LARGE SCALE GENOMIC DNA]</scope>
    <source>
        <strain evidence="2 3">IG16b</strain>
    </source>
</reference>